<keyword evidence="2" id="KW-1185">Reference proteome</keyword>
<proteinExistence type="predicted"/>
<protein>
    <submittedName>
        <fullName evidence="1">Uncharacterized protein</fullName>
    </submittedName>
</protein>
<reference evidence="1 2" key="1">
    <citation type="journal article" date="2019" name="Commun. Biol.">
        <title>The bagworm genome reveals a unique fibroin gene that provides high tensile strength.</title>
        <authorList>
            <person name="Kono N."/>
            <person name="Nakamura H."/>
            <person name="Ohtoshi R."/>
            <person name="Tomita M."/>
            <person name="Numata K."/>
            <person name="Arakawa K."/>
        </authorList>
    </citation>
    <scope>NUCLEOTIDE SEQUENCE [LARGE SCALE GENOMIC DNA]</scope>
</reference>
<dbReference type="AlphaFoldDB" id="A0A4C1V5F5"/>
<comment type="caution">
    <text evidence="1">The sequence shown here is derived from an EMBL/GenBank/DDBJ whole genome shotgun (WGS) entry which is preliminary data.</text>
</comment>
<organism evidence="1 2">
    <name type="scientific">Eumeta variegata</name>
    <name type="common">Bagworm moth</name>
    <name type="synonym">Eumeta japonica</name>
    <dbReference type="NCBI Taxonomy" id="151549"/>
    <lineage>
        <taxon>Eukaryota</taxon>
        <taxon>Metazoa</taxon>
        <taxon>Ecdysozoa</taxon>
        <taxon>Arthropoda</taxon>
        <taxon>Hexapoda</taxon>
        <taxon>Insecta</taxon>
        <taxon>Pterygota</taxon>
        <taxon>Neoptera</taxon>
        <taxon>Endopterygota</taxon>
        <taxon>Lepidoptera</taxon>
        <taxon>Glossata</taxon>
        <taxon>Ditrysia</taxon>
        <taxon>Tineoidea</taxon>
        <taxon>Psychidae</taxon>
        <taxon>Oiketicinae</taxon>
        <taxon>Eumeta</taxon>
    </lineage>
</organism>
<dbReference type="Proteomes" id="UP000299102">
    <property type="component" value="Unassembled WGS sequence"/>
</dbReference>
<sequence>MGNIFRGGAGDTPVSSIDRVSNNYIVIQNADRCLYRIRLHHGPSGGRRRRGRLDPAGLYSAGAFGSVARLFRDRDTGEEIRFLLGLAAKTSAWPALSRRPRFITKLVGGPT</sequence>
<evidence type="ECO:0000313" key="2">
    <source>
        <dbReference type="Proteomes" id="UP000299102"/>
    </source>
</evidence>
<gene>
    <name evidence="1" type="ORF">EVAR_23900_1</name>
</gene>
<accession>A0A4C1V5F5</accession>
<dbReference type="EMBL" id="BGZK01000274">
    <property type="protein sequence ID" value="GBP33497.1"/>
    <property type="molecule type" value="Genomic_DNA"/>
</dbReference>
<evidence type="ECO:0000313" key="1">
    <source>
        <dbReference type="EMBL" id="GBP33497.1"/>
    </source>
</evidence>
<name>A0A4C1V5F5_EUMVA</name>